<organism evidence="3 4">
    <name type="scientific">Neocallimastix californiae</name>
    <dbReference type="NCBI Taxonomy" id="1754190"/>
    <lineage>
        <taxon>Eukaryota</taxon>
        <taxon>Fungi</taxon>
        <taxon>Fungi incertae sedis</taxon>
        <taxon>Chytridiomycota</taxon>
        <taxon>Chytridiomycota incertae sedis</taxon>
        <taxon>Neocallimastigomycetes</taxon>
        <taxon>Neocallimastigales</taxon>
        <taxon>Neocallimastigaceae</taxon>
        <taxon>Neocallimastix</taxon>
    </lineage>
</organism>
<dbReference type="EMBL" id="MCOG01000016">
    <property type="protein sequence ID" value="ORY78793.1"/>
    <property type="molecule type" value="Genomic_DNA"/>
</dbReference>
<proteinExistence type="predicted"/>
<keyword evidence="1" id="KW-0175">Coiled coil</keyword>
<feature type="compositionally biased region" description="Basic and acidic residues" evidence="2">
    <location>
        <begin position="69"/>
        <end position="84"/>
    </location>
</feature>
<feature type="compositionally biased region" description="Basic residues" evidence="2">
    <location>
        <begin position="227"/>
        <end position="237"/>
    </location>
</feature>
<accession>A0A1Y2F4K7</accession>
<comment type="caution">
    <text evidence="3">The sequence shown here is derived from an EMBL/GenBank/DDBJ whole genome shotgun (WGS) entry which is preliminary data.</text>
</comment>
<feature type="region of interest" description="Disordered" evidence="2">
    <location>
        <begin position="267"/>
        <end position="357"/>
    </location>
</feature>
<feature type="region of interest" description="Disordered" evidence="2">
    <location>
        <begin position="1297"/>
        <end position="1316"/>
    </location>
</feature>
<dbReference type="OrthoDB" id="2157345at2759"/>
<dbReference type="STRING" id="1754190.A0A1Y2F4K7"/>
<keyword evidence="4" id="KW-1185">Reference proteome</keyword>
<name>A0A1Y2F4K7_9FUNG</name>
<feature type="compositionally biased region" description="Low complexity" evidence="2">
    <location>
        <begin position="268"/>
        <end position="292"/>
    </location>
</feature>
<feature type="coiled-coil region" evidence="1">
    <location>
        <begin position="189"/>
        <end position="223"/>
    </location>
</feature>
<dbReference type="Proteomes" id="UP000193920">
    <property type="component" value="Unassembled WGS sequence"/>
</dbReference>
<feature type="compositionally biased region" description="Low complexity" evidence="2">
    <location>
        <begin position="19"/>
        <end position="29"/>
    </location>
</feature>
<feature type="compositionally biased region" description="Basic and acidic residues" evidence="2">
    <location>
        <begin position="564"/>
        <end position="581"/>
    </location>
</feature>
<evidence type="ECO:0000313" key="4">
    <source>
        <dbReference type="Proteomes" id="UP000193920"/>
    </source>
</evidence>
<feature type="coiled-coil region" evidence="1">
    <location>
        <begin position="1024"/>
        <end position="1103"/>
    </location>
</feature>
<evidence type="ECO:0000313" key="3">
    <source>
        <dbReference type="EMBL" id="ORY78793.1"/>
    </source>
</evidence>
<gene>
    <name evidence="3" type="ORF">LY90DRAFT_664955</name>
</gene>
<sequence length="1316" mass="155537">MVRNIKDEDKLSDTKEIVNENNSINPNNSQGLSRDKTLKGIKHESKLKTENFAPESIIEEEEEEEGENKEDKSKEDNYENHEFRVNPSKKNFISNSKNYITLHENYIGKQQDRKINESKKYYDDENNFENTESNTEPYANLGEGTKDRNISKALYETEGMDQDCSFNDNINVKSYKIYNDERTNSLDVINESNNEYNQSENSINFTEEKLEKLNDTKDQNNITECRKSRKKISRVKSKSSISSIRKKKKSFVKSDEKLTQVDESISVSKTNGGSKQNKKSSSNISDSNYSESEYTKKGKKIGSSNSIADKIKNKNKTSKTNIKLKSSSVSNKYIHNRSKSRSRSHSRNLTRSTTYDSESQLNQEIELLNEENVVEKDFNNLKEQLINGIGEFESALNEFIEWKNEINNNNIPSNMKLEVTLLFSKLFRSKNMILTPLFETLRKVDIYSKKWVNKNKALSKIEEDYLSQDHLIKIAIKKMLQLNFQINQLKSDKSTENWNRLLEKIFKKYKLLKYKNYKYEVNDFSKISDNVFTEDDFNEYDKDYYEKKIEYLKNKLNTYKEKDHDNVESKEDGEIKKNSDKSKKKKNIKSRSNDDQNQISENLFLKILENEKRKLNKNNLLFNKTLQKRKPKLSWNRNRRIATNLVRYKYMIQKNFRVLPYLIQHLKEYITKGFWRGPYLLRNHYISEYNNDIYTRPYFKKYVSADIMPNHNSCTNLKELLKLSTNKVNPYLVRSNSYCCGQEFPWFNSCSINENSFKEEHETKNKQKLNDNNIKSKNLIHDPLNDLDNYIKEHITKEKSTLINSENLADLSNNQIRDIITILYPDTESIVKIYNEEQPKFYLGSDDEYDEIEEIENKIMQDEIKKATTSTKLLNAINDSYLGLDSNDIDNINWKNDILQEDIIYNQIKDEINSSDDYVPWRSEIEELYINPYNKNQYDRDVKSKFHEFLNTYNSNIVNGLRSDVKENIANKINGEQGNVDEGIIGNRLSADFENKIGELTEYFDPEKTWFSLQDVMELTLLHAQQMELLNDEYSKEVDNLNQRLVIAEELQKEPKKDKEERKNYIRKISELNEIIKNNNNEIKELKDENQFLKENIEYEDEDEDSSNNQTLETLKRFRKKIEKKKGHSKTNKSSFFDRLTEINSEKIRHHDRLLKEQLEKLLRDYEFRLSHEHRLRIPNEEYEAMLKEWMKSSQIFKAEFLSQSPDLKRPLYNNKLKKHGEESPWGGKFHITTKKQKNDKMIDILNLFDVVRKIKLLERPNATKNNNKKNYKENNEIIINSIASDTPNTNNTHIINTTDINSNNNNSINTTDNIQ</sequence>
<evidence type="ECO:0000256" key="2">
    <source>
        <dbReference type="SAM" id="MobiDB-lite"/>
    </source>
</evidence>
<feature type="compositionally biased region" description="Basic and acidic residues" evidence="2">
    <location>
        <begin position="33"/>
        <end position="49"/>
    </location>
</feature>
<feature type="compositionally biased region" description="Basic and acidic residues" evidence="2">
    <location>
        <begin position="1"/>
        <end position="18"/>
    </location>
</feature>
<protein>
    <submittedName>
        <fullName evidence="3">Uncharacterized protein</fullName>
    </submittedName>
</protein>
<feature type="region of interest" description="Disordered" evidence="2">
    <location>
        <begin position="1"/>
        <end position="85"/>
    </location>
</feature>
<feature type="compositionally biased region" description="Acidic residues" evidence="2">
    <location>
        <begin position="57"/>
        <end position="68"/>
    </location>
</feature>
<reference evidence="3 4" key="1">
    <citation type="submission" date="2016-08" db="EMBL/GenBank/DDBJ databases">
        <title>A Parts List for Fungal Cellulosomes Revealed by Comparative Genomics.</title>
        <authorList>
            <consortium name="DOE Joint Genome Institute"/>
            <person name="Haitjema C.H."/>
            <person name="Gilmore S.P."/>
            <person name="Henske J.K."/>
            <person name="Solomon K.V."/>
            <person name="De Groot R."/>
            <person name="Kuo A."/>
            <person name="Mondo S.J."/>
            <person name="Salamov A.A."/>
            <person name="Labutti K."/>
            <person name="Zhao Z."/>
            <person name="Chiniquy J."/>
            <person name="Barry K."/>
            <person name="Brewer H.M."/>
            <person name="Purvine S.O."/>
            <person name="Wright A.T."/>
            <person name="Boxma B."/>
            <person name="Van Alen T."/>
            <person name="Hackstein J.H."/>
            <person name="Baker S.E."/>
            <person name="Grigoriev I.V."/>
            <person name="O'Malley M.A."/>
        </authorList>
    </citation>
    <scope>NUCLEOTIDE SEQUENCE [LARGE SCALE GENOMIC DNA]</scope>
    <source>
        <strain evidence="3 4">G1</strain>
    </source>
</reference>
<feature type="region of interest" description="Disordered" evidence="2">
    <location>
        <begin position="564"/>
        <end position="594"/>
    </location>
</feature>
<evidence type="ECO:0000256" key="1">
    <source>
        <dbReference type="SAM" id="Coils"/>
    </source>
</evidence>
<feature type="compositionally biased region" description="Low complexity" evidence="2">
    <location>
        <begin position="318"/>
        <end position="328"/>
    </location>
</feature>
<feature type="region of interest" description="Disordered" evidence="2">
    <location>
        <begin position="225"/>
        <end position="255"/>
    </location>
</feature>
<feature type="compositionally biased region" description="Basic residues" evidence="2">
    <location>
        <begin position="334"/>
        <end position="348"/>
    </location>
</feature>